<feature type="transmembrane region" description="Helical" evidence="11">
    <location>
        <begin position="69"/>
        <end position="89"/>
    </location>
</feature>
<dbReference type="eggNOG" id="arCOG01964">
    <property type="taxonomic scope" value="Archaea"/>
</dbReference>
<evidence type="ECO:0000256" key="8">
    <source>
        <dbReference type="ARBA" id="ARBA00023065"/>
    </source>
</evidence>
<evidence type="ECO:0000256" key="5">
    <source>
        <dbReference type="ARBA" id="ARBA00022826"/>
    </source>
</evidence>
<keyword evidence="10" id="KW-0407">Ion channel</keyword>
<feature type="transmembrane region" description="Helical" evidence="11">
    <location>
        <begin position="110"/>
        <end position="131"/>
    </location>
</feature>
<proteinExistence type="predicted"/>
<keyword evidence="5" id="KW-0631">Potassium channel</keyword>
<gene>
    <name evidence="13" type="ordered locus">Mpal_0044</name>
</gene>
<keyword evidence="7 11" id="KW-1133">Transmembrane helix</keyword>
<evidence type="ECO:0000256" key="6">
    <source>
        <dbReference type="ARBA" id="ARBA00022958"/>
    </source>
</evidence>
<feature type="transmembrane region" description="Helical" evidence="11">
    <location>
        <begin position="173"/>
        <end position="195"/>
    </location>
</feature>
<name>B8GI89_METPE</name>
<keyword evidence="9 11" id="KW-0472">Membrane</keyword>
<comment type="subcellular location">
    <subcellularLocation>
        <location evidence="1">Membrane</location>
        <topology evidence="1">Multi-pass membrane protein</topology>
    </subcellularLocation>
</comment>
<keyword evidence="4 11" id="KW-0812">Transmembrane</keyword>
<dbReference type="SUPFAM" id="SSF81324">
    <property type="entry name" value="Voltage-gated potassium channels"/>
    <property type="match status" value="1"/>
</dbReference>
<reference evidence="13 14" key="1">
    <citation type="journal article" date="2015" name="Genome Announc.">
        <title>Complete Genome Sequence of Methanosphaerula palustris E1-9CT, a Hydrogenotrophic Methanogen Isolated from a Minerotrophic Fen Peatland.</title>
        <authorList>
            <person name="Cadillo-Quiroz H."/>
            <person name="Browne P."/>
            <person name="Kyrpides N."/>
            <person name="Woyke T."/>
            <person name="Goodwin L."/>
            <person name="Detter C."/>
            <person name="Yavitt J.B."/>
            <person name="Zinder S.H."/>
        </authorList>
    </citation>
    <scope>NUCLEOTIDE SEQUENCE [LARGE SCALE GENOMIC DNA]</scope>
    <source>
        <strain evidence="14">ATCC BAA-1556 / DSM 19958 / E1-9c</strain>
    </source>
</reference>
<dbReference type="OrthoDB" id="56871at2157"/>
<evidence type="ECO:0000256" key="2">
    <source>
        <dbReference type="ARBA" id="ARBA00022448"/>
    </source>
</evidence>
<dbReference type="EMBL" id="CP001338">
    <property type="protein sequence ID" value="ACL15440.1"/>
    <property type="molecule type" value="Genomic_DNA"/>
</dbReference>
<dbReference type="InterPro" id="IPR028325">
    <property type="entry name" value="VG_K_chnl"/>
</dbReference>
<dbReference type="PRINTS" id="PR00169">
    <property type="entry name" value="KCHANNEL"/>
</dbReference>
<evidence type="ECO:0000313" key="13">
    <source>
        <dbReference type="EMBL" id="ACL15440.1"/>
    </source>
</evidence>
<feature type="transmembrane region" description="Helical" evidence="11">
    <location>
        <begin position="137"/>
        <end position="153"/>
    </location>
</feature>
<accession>B8GI89</accession>
<dbReference type="GO" id="GO:0001508">
    <property type="term" value="P:action potential"/>
    <property type="evidence" value="ECO:0007669"/>
    <property type="project" value="TreeGrafter"/>
</dbReference>
<dbReference type="KEGG" id="mpl:Mpal_0044"/>
<evidence type="ECO:0000259" key="12">
    <source>
        <dbReference type="Pfam" id="PF00520"/>
    </source>
</evidence>
<feature type="transmembrane region" description="Helical" evidence="11">
    <location>
        <begin position="41"/>
        <end position="63"/>
    </location>
</feature>
<dbReference type="Gene3D" id="1.10.287.70">
    <property type="match status" value="1"/>
</dbReference>
<dbReference type="GO" id="GO:0008076">
    <property type="term" value="C:voltage-gated potassium channel complex"/>
    <property type="evidence" value="ECO:0007669"/>
    <property type="project" value="InterPro"/>
</dbReference>
<evidence type="ECO:0000256" key="4">
    <source>
        <dbReference type="ARBA" id="ARBA00022692"/>
    </source>
</evidence>
<evidence type="ECO:0000256" key="9">
    <source>
        <dbReference type="ARBA" id="ARBA00023136"/>
    </source>
</evidence>
<dbReference type="Pfam" id="PF00520">
    <property type="entry name" value="Ion_trans"/>
    <property type="match status" value="1"/>
</dbReference>
<feature type="domain" description="Ion transport" evidence="12">
    <location>
        <begin position="44"/>
        <end position="266"/>
    </location>
</feature>
<evidence type="ECO:0000256" key="10">
    <source>
        <dbReference type="ARBA" id="ARBA00023303"/>
    </source>
</evidence>
<evidence type="ECO:0000256" key="7">
    <source>
        <dbReference type="ARBA" id="ARBA00022989"/>
    </source>
</evidence>
<organism evidence="13 14">
    <name type="scientific">Methanosphaerula palustris (strain ATCC BAA-1556 / DSM 19958 / E1-9c)</name>
    <dbReference type="NCBI Taxonomy" id="521011"/>
    <lineage>
        <taxon>Archaea</taxon>
        <taxon>Methanobacteriati</taxon>
        <taxon>Methanobacteriota</taxon>
        <taxon>Stenosarchaea group</taxon>
        <taxon>Methanomicrobia</taxon>
        <taxon>Methanomicrobiales</taxon>
        <taxon>Methanoregulaceae</taxon>
        <taxon>Methanosphaerula</taxon>
    </lineage>
</organism>
<dbReference type="PANTHER" id="PTHR11537">
    <property type="entry name" value="VOLTAGE-GATED POTASSIUM CHANNEL"/>
    <property type="match status" value="1"/>
</dbReference>
<keyword evidence="14" id="KW-1185">Reference proteome</keyword>
<dbReference type="AlphaFoldDB" id="B8GI89"/>
<evidence type="ECO:0000256" key="11">
    <source>
        <dbReference type="SAM" id="Phobius"/>
    </source>
</evidence>
<protein>
    <submittedName>
        <fullName evidence="13">Ion transport 2 domain protein</fullName>
    </submittedName>
</protein>
<sequence length="316" mass="35725">MSENPEHPTEKITTGPSRYDQIKARVRTILNASQDRDRTTLLIQSFLAVVILTNTIAVVVSTIPDFPLQFLVLSVIVVCLSIFSIEYILRLWSCTHSGTVRGRAIDRLRYAIQISMIIDLISIIPILFFYLFPRIPALLHLFMLLSIFKLVRYSRDSESLKQLRRVIFKKREIISILGIFLIFEILFSSTIMYIIENAAQPDTFSSIPAAMWWAVMTVTTVGYGDIIPITPLGKIIAGMVTIGGVLLLALPSAILASGFMEERQREQMVRDHPGIEAGISLLERVGTLKERGLITEEEFDEYKVLVLLGLHEEEKT</sequence>
<dbReference type="PANTHER" id="PTHR11537:SF254">
    <property type="entry name" value="POTASSIUM VOLTAGE-GATED CHANNEL PROTEIN SHAB"/>
    <property type="match status" value="1"/>
</dbReference>
<dbReference type="Proteomes" id="UP000002457">
    <property type="component" value="Chromosome"/>
</dbReference>
<evidence type="ECO:0000256" key="3">
    <source>
        <dbReference type="ARBA" id="ARBA00022538"/>
    </source>
</evidence>
<dbReference type="GO" id="GO:0005249">
    <property type="term" value="F:voltage-gated potassium channel activity"/>
    <property type="evidence" value="ECO:0007669"/>
    <property type="project" value="InterPro"/>
</dbReference>
<feature type="transmembrane region" description="Helical" evidence="11">
    <location>
        <begin position="236"/>
        <end position="260"/>
    </location>
</feature>
<dbReference type="HOGENOM" id="CLU_011722_1_1_2"/>
<dbReference type="GeneID" id="7272213"/>
<dbReference type="InterPro" id="IPR005821">
    <property type="entry name" value="Ion_trans_dom"/>
</dbReference>
<dbReference type="RefSeq" id="WP_012616759.1">
    <property type="nucleotide sequence ID" value="NC_011832.1"/>
</dbReference>
<evidence type="ECO:0000256" key="1">
    <source>
        <dbReference type="ARBA" id="ARBA00004141"/>
    </source>
</evidence>
<evidence type="ECO:0000313" key="14">
    <source>
        <dbReference type="Proteomes" id="UP000002457"/>
    </source>
</evidence>
<keyword evidence="2" id="KW-0813">Transport</keyword>
<keyword evidence="6" id="KW-0630">Potassium</keyword>
<dbReference type="FunFam" id="1.10.287.70:FF:000028">
    <property type="entry name" value="potassium voltage-gated channel subfamily D member 3"/>
    <property type="match status" value="1"/>
</dbReference>
<keyword evidence="3" id="KW-0633">Potassium transport</keyword>
<keyword evidence="8" id="KW-0406">Ion transport</keyword>
<feature type="transmembrane region" description="Helical" evidence="11">
    <location>
        <begin position="207"/>
        <end position="224"/>
    </location>
</feature>